<keyword evidence="5" id="KW-0560">Oxidoreductase</keyword>
<dbReference type="Gene3D" id="3.50.50.60">
    <property type="entry name" value="FAD/NAD(P)-binding domain"/>
    <property type="match status" value="2"/>
</dbReference>
<dbReference type="PANTHER" id="PTHR10961">
    <property type="entry name" value="PEROXISOMAL SARCOSINE OXIDASE"/>
    <property type="match status" value="1"/>
</dbReference>
<dbReference type="EMBL" id="JAWRVE010000014">
    <property type="protein sequence ID" value="KAL1877515.1"/>
    <property type="molecule type" value="Genomic_DNA"/>
</dbReference>
<protein>
    <recommendedName>
        <fullName evidence="6">FAD dependent oxidoreductase domain-containing protein</fullName>
    </recommendedName>
</protein>
<keyword evidence="4" id="KW-0274">FAD</keyword>
<dbReference type="PANTHER" id="PTHR10961:SF37">
    <property type="entry name" value="FAD DEPENDENT OXIDOREDUCTASE DOMAIN-CONTAINING PROTEIN"/>
    <property type="match status" value="1"/>
</dbReference>
<feature type="domain" description="FAD dependent oxidoreductase" evidence="6">
    <location>
        <begin position="15"/>
        <end position="377"/>
    </location>
</feature>
<dbReference type="SUPFAM" id="SSF51905">
    <property type="entry name" value="FAD/NAD(P)-binding domain"/>
    <property type="match status" value="1"/>
</dbReference>
<evidence type="ECO:0000259" key="6">
    <source>
        <dbReference type="Pfam" id="PF01266"/>
    </source>
</evidence>
<evidence type="ECO:0000256" key="3">
    <source>
        <dbReference type="ARBA" id="ARBA00022630"/>
    </source>
</evidence>
<sequence>MGTEHASSTGDKSYTIVGAGVFGASTALHLIRAEPRAKNKVVRADYADIDYMRLALEAKERWANDALWKPFYHESGAYWVSTTDFSQRVQENFKKFGVDSGLLGLPVDEARKTYGGIFEDGDYTGVKEVFINKLSGWAEAKEALRCTIEEAVRSGVEYVEADVSKLEFDEEGATSGIVTSAGEVLRSDCVILSTGAYTVKLLADSAPDRPELHAGDRFVAVGVTEGFTPVSGENAAQLYGGPVGIAALPPERGQSNGSVPHSRDRTLKFWGQTFFTNTRPHPNGRAMSSPPSEPDYAQFEVPATLKEDVDFAGKTIFGRLSDDFNTENYRVCWDALSPSADFIISAHSASKNLYIATIGSFHGWKFLPVLGKYVVQLLQGSLDEHWARKWAWDKALPPPPVNGCWPTKELSDLN</sequence>
<dbReference type="InterPro" id="IPR006076">
    <property type="entry name" value="FAD-dep_OxRdtase"/>
</dbReference>
<gene>
    <name evidence="7" type="ORF">Daus18300_002503</name>
</gene>
<dbReference type="InterPro" id="IPR045170">
    <property type="entry name" value="MTOX"/>
</dbReference>
<dbReference type="Proteomes" id="UP001583177">
    <property type="component" value="Unassembled WGS sequence"/>
</dbReference>
<accession>A0ABR3XP54</accession>
<evidence type="ECO:0000313" key="8">
    <source>
        <dbReference type="Proteomes" id="UP001583177"/>
    </source>
</evidence>
<dbReference type="Pfam" id="PF01266">
    <property type="entry name" value="DAO"/>
    <property type="match status" value="1"/>
</dbReference>
<evidence type="ECO:0000256" key="4">
    <source>
        <dbReference type="ARBA" id="ARBA00022827"/>
    </source>
</evidence>
<dbReference type="InterPro" id="IPR036188">
    <property type="entry name" value="FAD/NAD-bd_sf"/>
</dbReference>
<name>A0ABR3XP54_9PEZI</name>
<comment type="caution">
    <text evidence="7">The sequence shown here is derived from an EMBL/GenBank/DDBJ whole genome shotgun (WGS) entry which is preliminary data.</text>
</comment>
<evidence type="ECO:0000256" key="5">
    <source>
        <dbReference type="ARBA" id="ARBA00023002"/>
    </source>
</evidence>
<keyword evidence="8" id="KW-1185">Reference proteome</keyword>
<evidence type="ECO:0000313" key="7">
    <source>
        <dbReference type="EMBL" id="KAL1877515.1"/>
    </source>
</evidence>
<evidence type="ECO:0000256" key="2">
    <source>
        <dbReference type="ARBA" id="ARBA00010989"/>
    </source>
</evidence>
<reference evidence="7 8" key="1">
    <citation type="journal article" date="2024" name="IMA Fungus">
        <title>IMA Genome - F19 : A genome assembly and annotation guide to empower mycologists, including annotated draft genome sequences of Ceratocystis pirilliformis, Diaporthe australafricana, Fusarium ophioides, Paecilomyces lecythidis, and Sporothrix stenoceras.</title>
        <authorList>
            <person name="Aylward J."/>
            <person name="Wilson A.M."/>
            <person name="Visagie C.M."/>
            <person name="Spraker J."/>
            <person name="Barnes I."/>
            <person name="Buitendag C."/>
            <person name="Ceriani C."/>
            <person name="Del Mar Angel L."/>
            <person name="du Plessis D."/>
            <person name="Fuchs T."/>
            <person name="Gasser K."/>
            <person name="Kramer D."/>
            <person name="Li W."/>
            <person name="Munsamy K."/>
            <person name="Piso A."/>
            <person name="Price J.L."/>
            <person name="Sonnekus B."/>
            <person name="Thomas C."/>
            <person name="van der Nest A."/>
            <person name="van Dijk A."/>
            <person name="van Heerden A."/>
            <person name="van Vuuren N."/>
            <person name="Yilmaz N."/>
            <person name="Duong T.A."/>
            <person name="van der Merwe N.A."/>
            <person name="Wingfield M.J."/>
            <person name="Wingfield B.D."/>
        </authorList>
    </citation>
    <scope>NUCLEOTIDE SEQUENCE [LARGE SCALE GENOMIC DNA]</scope>
    <source>
        <strain evidence="7 8">CMW 18300</strain>
    </source>
</reference>
<comment type="similarity">
    <text evidence="2">Belongs to the MSOX/MTOX family.</text>
</comment>
<proteinExistence type="inferred from homology"/>
<evidence type="ECO:0000256" key="1">
    <source>
        <dbReference type="ARBA" id="ARBA00001974"/>
    </source>
</evidence>
<dbReference type="Gene3D" id="3.30.9.10">
    <property type="entry name" value="D-Amino Acid Oxidase, subunit A, domain 2"/>
    <property type="match status" value="1"/>
</dbReference>
<keyword evidence="3" id="KW-0285">Flavoprotein</keyword>
<comment type="cofactor">
    <cofactor evidence="1">
        <name>FAD</name>
        <dbReference type="ChEBI" id="CHEBI:57692"/>
    </cofactor>
</comment>
<organism evidence="7 8">
    <name type="scientific">Diaporthe australafricana</name>
    <dbReference type="NCBI Taxonomy" id="127596"/>
    <lineage>
        <taxon>Eukaryota</taxon>
        <taxon>Fungi</taxon>
        <taxon>Dikarya</taxon>
        <taxon>Ascomycota</taxon>
        <taxon>Pezizomycotina</taxon>
        <taxon>Sordariomycetes</taxon>
        <taxon>Sordariomycetidae</taxon>
        <taxon>Diaporthales</taxon>
        <taxon>Diaporthaceae</taxon>
        <taxon>Diaporthe</taxon>
    </lineage>
</organism>